<dbReference type="PROSITE" id="PS51384">
    <property type="entry name" value="FAD_FR"/>
    <property type="match status" value="1"/>
</dbReference>
<dbReference type="InterPro" id="IPR036010">
    <property type="entry name" value="2Fe-2S_ferredoxin-like_sf"/>
</dbReference>
<dbReference type="Proteomes" id="UP000037712">
    <property type="component" value="Unassembled WGS sequence"/>
</dbReference>
<dbReference type="Pfam" id="PF00175">
    <property type="entry name" value="NAD_binding_1"/>
    <property type="match status" value="1"/>
</dbReference>
<dbReference type="EMBL" id="AZYO01000023">
    <property type="protein sequence ID" value="KOS56174.1"/>
    <property type="molecule type" value="Genomic_DNA"/>
</dbReference>
<evidence type="ECO:0000256" key="3">
    <source>
        <dbReference type="ARBA" id="ARBA00023014"/>
    </source>
</evidence>
<dbReference type="Gene3D" id="3.10.20.30">
    <property type="match status" value="1"/>
</dbReference>
<accession>A0A0M8PGN5</accession>
<feature type="domain" description="FAD-binding FR-type" evidence="5">
    <location>
        <begin position="103"/>
        <end position="207"/>
    </location>
</feature>
<dbReference type="InterPro" id="IPR012675">
    <property type="entry name" value="Beta-grasp_dom_sf"/>
</dbReference>
<dbReference type="Pfam" id="PF00111">
    <property type="entry name" value="Fer2"/>
    <property type="match status" value="1"/>
</dbReference>
<comment type="cofactor">
    <cofactor evidence="1">
        <name>FAD</name>
        <dbReference type="ChEBI" id="CHEBI:57692"/>
    </cofactor>
</comment>
<organism evidence="6 7">
    <name type="scientific">Rhodococcus rhodochrous KG-21</name>
    <dbReference type="NCBI Taxonomy" id="1441923"/>
    <lineage>
        <taxon>Bacteria</taxon>
        <taxon>Bacillati</taxon>
        <taxon>Actinomycetota</taxon>
        <taxon>Actinomycetes</taxon>
        <taxon>Mycobacteriales</taxon>
        <taxon>Nocardiaceae</taxon>
        <taxon>Rhodococcus</taxon>
    </lineage>
</organism>
<feature type="domain" description="2Fe-2S ferredoxin-type" evidence="4">
    <location>
        <begin position="6"/>
        <end position="100"/>
    </location>
</feature>
<comment type="caution">
    <text evidence="6">The sequence shown here is derived from an EMBL/GenBank/DDBJ whole genome shotgun (WGS) entry which is preliminary data.</text>
</comment>
<sequence length="339" mass="36978">MAGTTSRVRLNYTDTTREIDVPAGTTVLEAAEAAGARLVNQCRIGTCGTCVGRVSTGALVMPEGRVYPLRADELGEGMRLLCQAHALGETEVDLDYPAAMLDEHPVVTTTVKVTGLTWLAETVVELSVRLPKSIPFSFRSGQYVRFRIPGTDEWRSYSMASGERHKRRLAFTIRVLPTGAMSDYLRETAAVGDELDLEGPMGSFGLEEQPGPVLMIAGGTGLAPMLSMLESLQTARTRSPIRLVFGCARQGDLFHLDELDARRSFMPNLDVRVVLDEQTDRPGVLHGNPVSVLTAEDVVDPDTSAYLCGPPAMLDAARERLQQLGMPRERIHAEHFLPS</sequence>
<keyword evidence="2" id="KW-0001">2Fe-2S</keyword>
<keyword evidence="3" id="KW-0411">Iron-sulfur</keyword>
<dbReference type="GO" id="GO:0016491">
    <property type="term" value="F:oxidoreductase activity"/>
    <property type="evidence" value="ECO:0007669"/>
    <property type="project" value="InterPro"/>
</dbReference>
<evidence type="ECO:0000259" key="4">
    <source>
        <dbReference type="PROSITE" id="PS51085"/>
    </source>
</evidence>
<name>A0A0M8PGN5_RHORH</name>
<dbReference type="Gene3D" id="3.40.50.80">
    <property type="entry name" value="Nucleotide-binding domain of ferredoxin-NADP reductase (FNR) module"/>
    <property type="match status" value="1"/>
</dbReference>
<dbReference type="PRINTS" id="PR00371">
    <property type="entry name" value="FPNCR"/>
</dbReference>
<dbReference type="PATRIC" id="fig|1441923.3.peg.2429"/>
<dbReference type="PROSITE" id="PS51085">
    <property type="entry name" value="2FE2S_FER_2"/>
    <property type="match status" value="1"/>
</dbReference>
<dbReference type="InterPro" id="IPR001433">
    <property type="entry name" value="OxRdtase_FAD/NAD-bd"/>
</dbReference>
<dbReference type="InterPro" id="IPR001041">
    <property type="entry name" value="2Fe-2S_ferredoxin-type"/>
</dbReference>
<dbReference type="InterPro" id="IPR001709">
    <property type="entry name" value="Flavoprot_Pyr_Nucl_cyt_Rdtase"/>
</dbReference>
<evidence type="ECO:0000313" key="6">
    <source>
        <dbReference type="EMBL" id="KOS56174.1"/>
    </source>
</evidence>
<dbReference type="InterPro" id="IPR017938">
    <property type="entry name" value="Riboflavin_synthase-like_b-brl"/>
</dbReference>
<dbReference type="InterPro" id="IPR006058">
    <property type="entry name" value="2Fe2S_fd_BS"/>
</dbReference>
<evidence type="ECO:0000256" key="1">
    <source>
        <dbReference type="ARBA" id="ARBA00001974"/>
    </source>
</evidence>
<evidence type="ECO:0000256" key="2">
    <source>
        <dbReference type="ARBA" id="ARBA00022714"/>
    </source>
</evidence>
<evidence type="ECO:0000313" key="7">
    <source>
        <dbReference type="Proteomes" id="UP000037712"/>
    </source>
</evidence>
<dbReference type="AlphaFoldDB" id="A0A0M8PGN5"/>
<dbReference type="CDD" id="cd00207">
    <property type="entry name" value="fer2"/>
    <property type="match status" value="1"/>
</dbReference>
<dbReference type="PROSITE" id="PS00197">
    <property type="entry name" value="2FE2S_FER_1"/>
    <property type="match status" value="1"/>
</dbReference>
<dbReference type="InterPro" id="IPR050415">
    <property type="entry name" value="MRET"/>
</dbReference>
<dbReference type="Pfam" id="PF00970">
    <property type="entry name" value="FAD_binding_6"/>
    <property type="match status" value="1"/>
</dbReference>
<reference evidence="7" key="2">
    <citation type="submission" date="2015-01" db="EMBL/GenBank/DDBJ databases">
        <title>Draft genome sequence of potential hydrocarbon metabolising strain of Rhodococcus rhodochrous.</title>
        <authorList>
            <person name="Aggarwal R.K."/>
            <person name="Dawar C."/>
        </authorList>
    </citation>
    <scope>NUCLEOTIDE SEQUENCE [LARGE SCALE GENOMIC DNA]</scope>
    <source>
        <strain evidence="7">KG-21</strain>
    </source>
</reference>
<proteinExistence type="predicted"/>
<keyword evidence="2" id="KW-0408">Iron</keyword>
<dbReference type="SUPFAM" id="SSF63380">
    <property type="entry name" value="Riboflavin synthase domain-like"/>
    <property type="match status" value="1"/>
</dbReference>
<dbReference type="GO" id="GO:0051537">
    <property type="term" value="F:2 iron, 2 sulfur cluster binding"/>
    <property type="evidence" value="ECO:0007669"/>
    <property type="project" value="UniProtKB-KW"/>
</dbReference>
<reference evidence="6 7" key="1">
    <citation type="journal article" date="2015" name="Genome Announc.">
        <title>Draft Genome Sequence of Rhodococcus rhodochrous Strain KG-21, a Soil Isolate from Oil Fields of Krishna-Godavari Basin, India.</title>
        <authorList>
            <person name="Dawar C."/>
            <person name="Aggarwal R.K."/>
        </authorList>
    </citation>
    <scope>NUCLEOTIDE SEQUENCE [LARGE SCALE GENOMIC DNA]</scope>
    <source>
        <strain evidence="6 7">KG-21</strain>
    </source>
</reference>
<dbReference type="SUPFAM" id="SSF52343">
    <property type="entry name" value="Ferredoxin reductase-like, C-terminal NADP-linked domain"/>
    <property type="match status" value="1"/>
</dbReference>
<dbReference type="PANTHER" id="PTHR47354:SF5">
    <property type="entry name" value="PROTEIN RFBI"/>
    <property type="match status" value="1"/>
</dbReference>
<keyword evidence="2" id="KW-0479">Metal-binding</keyword>
<protein>
    <submittedName>
        <fullName evidence="6">Ferredoxin</fullName>
    </submittedName>
</protein>
<dbReference type="InterPro" id="IPR039261">
    <property type="entry name" value="FNR_nucleotide-bd"/>
</dbReference>
<dbReference type="InterPro" id="IPR008333">
    <property type="entry name" value="Cbr1-like_FAD-bd_dom"/>
</dbReference>
<evidence type="ECO:0000259" key="5">
    <source>
        <dbReference type="PROSITE" id="PS51384"/>
    </source>
</evidence>
<dbReference type="PRINTS" id="PR00410">
    <property type="entry name" value="PHEHYDRXLASE"/>
</dbReference>
<gene>
    <name evidence="6" type="ORF">Z051_11030</name>
</gene>
<dbReference type="InterPro" id="IPR017927">
    <property type="entry name" value="FAD-bd_FR_type"/>
</dbReference>
<dbReference type="Gene3D" id="2.40.30.10">
    <property type="entry name" value="Translation factors"/>
    <property type="match status" value="1"/>
</dbReference>
<dbReference type="PANTHER" id="PTHR47354">
    <property type="entry name" value="NADH OXIDOREDUCTASE HCR"/>
    <property type="match status" value="1"/>
</dbReference>
<dbReference type="SUPFAM" id="SSF54292">
    <property type="entry name" value="2Fe-2S ferredoxin-like"/>
    <property type="match status" value="1"/>
</dbReference>